<gene>
    <name evidence="4" type="ORF">NCTC13184_07357</name>
</gene>
<accession>A0A379X4M5</accession>
<protein>
    <submittedName>
        <fullName evidence="4">ParB/RepB/Spo0J family partition protein</fullName>
    </submittedName>
</protein>
<dbReference type="RefSeq" id="WP_062968143.1">
    <property type="nucleotide sequence ID" value="NZ_JAJFOE010000004.1"/>
</dbReference>
<evidence type="ECO:0000313" key="5">
    <source>
        <dbReference type="Proteomes" id="UP000255082"/>
    </source>
</evidence>
<dbReference type="EMBL" id="UGRU01000002">
    <property type="protein sequence ID" value="SUH71971.1"/>
    <property type="molecule type" value="Genomic_DNA"/>
</dbReference>
<dbReference type="InterPro" id="IPR036086">
    <property type="entry name" value="ParB/Sulfiredoxin_sf"/>
</dbReference>
<evidence type="ECO:0000256" key="1">
    <source>
        <dbReference type="SAM" id="Coils"/>
    </source>
</evidence>
<evidence type="ECO:0000256" key="2">
    <source>
        <dbReference type="SAM" id="MobiDB-lite"/>
    </source>
</evidence>
<dbReference type="AlphaFoldDB" id="A0A379X4M5"/>
<dbReference type="InterPro" id="IPR003115">
    <property type="entry name" value="ParB_N"/>
</dbReference>
<dbReference type="SUPFAM" id="SSF110849">
    <property type="entry name" value="ParB/Sulfiredoxin"/>
    <property type="match status" value="1"/>
</dbReference>
<sequence>MTTTEKTSEAQAQAAAPVPQAGDVAAQVVWLKTEDLVIAKNRKTDAEKVRTLAPSIKQHGNFVAVQVIPRSDGRYDVRDGAHRVQAARKAKVQLMKAEIVSAETDLDEKAAELARLDRQFNTGKHVNPLSAAAEAQFTAEALDLGLDVEEVAKRFAVAPERVRAARTVARSTAAQTLAEATDLDLMQIAVVEELGSDDPATVERLVNAAESGQFEHVAAQVRSEREAQAAWARAAAEYRDRGFTVREQWVPYQEYSTCTPMRYLRTADGAQATEEHVSDPAHWVVQLDDDEELRHAETGEPVEETAVDWDTDEDPEREPAEGLMHASQVRWVTTWKPLYYCTDLAGAGLTSLFGGGNAASAGPVDAEAAAKAEAERKQAERAARRRVIAANRLARAATIVRRDWLRERLSGAKPFKGAAKFTAQVLTADATIISEHSARDLAADLLGLTGIDPAGKLASTGAEVAEKGSDNRAQVIAFALAAGAVEGRMQAKKARPEDEAPNYWRMADQAGSSGHYSTRTQSLVATYLQVLREQGYVAAPIERVPLGELSADEAIRESEGSEQ</sequence>
<dbReference type="Gene3D" id="3.90.1530.10">
    <property type="entry name" value="Conserved hypothetical protein from pyrococcus furiosus pfu- 392566-001, ParB domain"/>
    <property type="match status" value="1"/>
</dbReference>
<name>A0A379X4M5_9NOCA</name>
<proteinExistence type="predicted"/>
<feature type="domain" description="ParB-like N-terminal" evidence="3">
    <location>
        <begin position="29"/>
        <end position="119"/>
    </location>
</feature>
<keyword evidence="1" id="KW-0175">Coiled coil</keyword>
<dbReference type="Pfam" id="PF02195">
    <property type="entry name" value="ParB_N"/>
    <property type="match status" value="1"/>
</dbReference>
<dbReference type="Proteomes" id="UP000255082">
    <property type="component" value="Unassembled WGS sequence"/>
</dbReference>
<feature type="coiled-coil region" evidence="1">
    <location>
        <begin position="92"/>
        <end position="119"/>
    </location>
</feature>
<evidence type="ECO:0000259" key="3">
    <source>
        <dbReference type="SMART" id="SM00470"/>
    </source>
</evidence>
<feature type="compositionally biased region" description="Acidic residues" evidence="2">
    <location>
        <begin position="300"/>
        <end position="316"/>
    </location>
</feature>
<evidence type="ECO:0000313" key="4">
    <source>
        <dbReference type="EMBL" id="SUH71971.1"/>
    </source>
</evidence>
<reference evidence="4 5" key="1">
    <citation type="submission" date="2018-06" db="EMBL/GenBank/DDBJ databases">
        <authorList>
            <consortium name="Pathogen Informatics"/>
            <person name="Doyle S."/>
        </authorList>
    </citation>
    <scope>NUCLEOTIDE SEQUENCE [LARGE SCALE GENOMIC DNA]</scope>
    <source>
        <strain evidence="4 5">NCTC13184</strain>
    </source>
</reference>
<dbReference type="OrthoDB" id="3846919at2"/>
<dbReference type="SMART" id="SM00470">
    <property type="entry name" value="ParB"/>
    <property type="match status" value="1"/>
</dbReference>
<organism evidence="4 5">
    <name type="scientific">Nocardia africana</name>
    <dbReference type="NCBI Taxonomy" id="134964"/>
    <lineage>
        <taxon>Bacteria</taxon>
        <taxon>Bacillati</taxon>
        <taxon>Actinomycetota</taxon>
        <taxon>Actinomycetes</taxon>
        <taxon>Mycobacteriales</taxon>
        <taxon>Nocardiaceae</taxon>
        <taxon>Nocardia</taxon>
    </lineage>
</organism>
<feature type="region of interest" description="Disordered" evidence="2">
    <location>
        <begin position="295"/>
        <end position="322"/>
    </location>
</feature>